<feature type="compositionally biased region" description="Basic residues" evidence="1">
    <location>
        <begin position="339"/>
        <end position="351"/>
    </location>
</feature>
<feature type="region of interest" description="Disordered" evidence="1">
    <location>
        <begin position="640"/>
        <end position="659"/>
    </location>
</feature>
<keyword evidence="4" id="KW-1185">Reference proteome</keyword>
<feature type="region of interest" description="Disordered" evidence="1">
    <location>
        <begin position="16"/>
        <end position="153"/>
    </location>
</feature>
<sequence length="728" mass="81208">MPPPILGFLKQDIAEKALDHKANRSPSNANSNRHGKGATFPTLILPLGNARKRPAKDSPESKANKRHQVNRLQYSPSTNNGPVGGDPVRSTFFTPSAGPAQHTSRSPPCNTTTPLRPKPSVAQTDPGRRNGKKATSHNLTDTEGPISPLAHRSRKTCRVCRQAYTCSAHSSTVKDQNVKINLQGEHQQQLLSHGGQSFSKHTLGDFESRASAEGLSPSTLPTPSHSTISTQHPVVSPPSALPAHQQELIQAQATKLATLELNETPELIVQVSHELPSPVPGGDVNPVTPQRGATGDRTPTAEANNVNKRQLKIQGGTSDSDYVDDGGDRSDDEDYRPRTPLRKSSGKRNTPRRTPLPHTPLRKRTPKRNTPRQSSRPNRPRRSPSKRDTPQRPTSQRPDIPIGNKCFFLRLPLEVRRLIYRYLLRAGDPIQLLNGWSQLLSFNRHDPLGTPDPFLTPNGRPKVRRLHRPELLCTAILSVSRSIFDEAVQVLYAENKFRCLLRNAQAETAGFKAKGNTSNRTVDFKKYAHCFRDLELRVEGNWTGPEYGGAFARALDMLKDNRVNLYQLTIEISPRWEEGETVPMAGWFDQASPVHVALKAMSTCFIQIHMFTPNAETDTSKSLRCVIDKRSEVSELEVYQRRDRHHDSGSPRRSVDEVRRQIQTEQANKAKNQLDQLGSRINDACHDPELAVRQGWFEQFETWNRQIGYAGGEGPDNPLDEDYIYGGC</sequence>
<feature type="region of interest" description="Disordered" evidence="1">
    <location>
        <begin position="274"/>
        <end position="401"/>
    </location>
</feature>
<dbReference type="Proteomes" id="UP000078576">
    <property type="component" value="Unassembled WGS sequence"/>
</dbReference>
<feature type="region of interest" description="Disordered" evidence="1">
    <location>
        <begin position="210"/>
        <end position="243"/>
    </location>
</feature>
<dbReference type="Pfam" id="PF24864">
    <property type="entry name" value="DUF7730"/>
    <property type="match status" value="1"/>
</dbReference>
<dbReference type="AlphaFoldDB" id="A0A194V9W5"/>
<name>A0A194V9W5_CYTMA</name>
<dbReference type="InterPro" id="IPR056632">
    <property type="entry name" value="DUF7730"/>
</dbReference>
<evidence type="ECO:0000313" key="3">
    <source>
        <dbReference type="EMBL" id="KUI60812.1"/>
    </source>
</evidence>
<proteinExistence type="predicted"/>
<evidence type="ECO:0000259" key="2">
    <source>
        <dbReference type="Pfam" id="PF24864"/>
    </source>
</evidence>
<accession>A0A194V9W5</accession>
<feature type="compositionally biased region" description="Low complexity" evidence="1">
    <location>
        <begin position="216"/>
        <end position="230"/>
    </location>
</feature>
<feature type="domain" description="DUF7730" evidence="2">
    <location>
        <begin position="407"/>
        <end position="500"/>
    </location>
</feature>
<dbReference type="OrthoDB" id="5413827at2759"/>
<feature type="compositionally biased region" description="Acidic residues" evidence="1">
    <location>
        <begin position="321"/>
        <end position="334"/>
    </location>
</feature>
<evidence type="ECO:0000313" key="4">
    <source>
        <dbReference type="Proteomes" id="UP000078576"/>
    </source>
</evidence>
<gene>
    <name evidence="3" type="ORF">VP1G_07998</name>
</gene>
<evidence type="ECO:0000256" key="1">
    <source>
        <dbReference type="SAM" id="MobiDB-lite"/>
    </source>
</evidence>
<feature type="compositionally biased region" description="Polar residues" evidence="1">
    <location>
        <begin position="101"/>
        <end position="114"/>
    </location>
</feature>
<dbReference type="EMBL" id="KN714759">
    <property type="protein sequence ID" value="KUI60812.1"/>
    <property type="molecule type" value="Genomic_DNA"/>
</dbReference>
<dbReference type="STRING" id="694573.A0A194V9W5"/>
<reference evidence="4" key="1">
    <citation type="submission" date="2014-12" db="EMBL/GenBank/DDBJ databases">
        <title>Genome Sequence of Valsa Canker Pathogens Uncovers a Specific Adaption of Colonization on Woody Bark.</title>
        <authorList>
            <person name="Yin Z."/>
            <person name="Liu H."/>
            <person name="Gao X."/>
            <person name="Li Z."/>
            <person name="Song N."/>
            <person name="Ke X."/>
            <person name="Dai Q."/>
            <person name="Wu Y."/>
            <person name="Sun Y."/>
            <person name="Xu J.-R."/>
            <person name="Kang Z.K."/>
            <person name="Wang L."/>
            <person name="Huang L."/>
        </authorList>
    </citation>
    <scope>NUCLEOTIDE SEQUENCE [LARGE SCALE GENOMIC DNA]</scope>
    <source>
        <strain evidence="4">SXYL134</strain>
    </source>
</reference>
<feature type="compositionally biased region" description="Basic residues" evidence="1">
    <location>
        <begin position="360"/>
        <end position="370"/>
    </location>
</feature>
<organism evidence="3 4">
    <name type="scientific">Cytospora mali</name>
    <name type="common">Apple Valsa canker fungus</name>
    <name type="synonym">Valsa mali</name>
    <dbReference type="NCBI Taxonomy" id="578113"/>
    <lineage>
        <taxon>Eukaryota</taxon>
        <taxon>Fungi</taxon>
        <taxon>Dikarya</taxon>
        <taxon>Ascomycota</taxon>
        <taxon>Pezizomycotina</taxon>
        <taxon>Sordariomycetes</taxon>
        <taxon>Sordariomycetidae</taxon>
        <taxon>Diaporthales</taxon>
        <taxon>Cytosporaceae</taxon>
        <taxon>Cytospora</taxon>
    </lineage>
</organism>
<protein>
    <recommendedName>
        <fullName evidence="2">DUF7730 domain-containing protein</fullName>
    </recommendedName>
</protein>
<feature type="compositionally biased region" description="Polar residues" evidence="1">
    <location>
        <begin position="70"/>
        <end position="81"/>
    </location>
</feature>